<dbReference type="SUPFAM" id="SSF55781">
    <property type="entry name" value="GAF domain-like"/>
    <property type="match status" value="1"/>
</dbReference>
<dbReference type="InterPro" id="IPR003018">
    <property type="entry name" value="GAF"/>
</dbReference>
<keyword evidence="3" id="KW-0902">Two-component regulatory system</keyword>
<dbReference type="SUPFAM" id="SSF55874">
    <property type="entry name" value="ATPase domain of HSP90 chaperone/DNA topoisomerase II/histidine kinase"/>
    <property type="match status" value="1"/>
</dbReference>
<dbReference type="GO" id="GO:0016020">
    <property type="term" value="C:membrane"/>
    <property type="evidence" value="ECO:0007669"/>
    <property type="project" value="InterPro"/>
</dbReference>
<evidence type="ECO:0000256" key="1">
    <source>
        <dbReference type="ARBA" id="ARBA00022679"/>
    </source>
</evidence>
<keyword evidence="6" id="KW-1185">Reference proteome</keyword>
<dbReference type="Pfam" id="PF13185">
    <property type="entry name" value="GAF_2"/>
    <property type="match status" value="1"/>
</dbReference>
<dbReference type="Gene3D" id="3.30.565.10">
    <property type="entry name" value="Histidine kinase-like ATPase, C-terminal domain"/>
    <property type="match status" value="1"/>
</dbReference>
<dbReference type="Gene3D" id="3.30.450.40">
    <property type="match status" value="1"/>
</dbReference>
<dbReference type="InterPro" id="IPR036890">
    <property type="entry name" value="HATPase_C_sf"/>
</dbReference>
<dbReference type="Pfam" id="PF02518">
    <property type="entry name" value="HATPase_c"/>
    <property type="match status" value="1"/>
</dbReference>
<sequence length="551" mass="57139">MAPQLTPPEQGPGTIARLSGLDLDDLIAELRSRAGSARTAQDRLGALLDAVVAVTSDLELAAVLRRIVEAACQLVDATYGALGVLGPSGEELVEFVTHGISDAEREAIGALPHGRGLLGMIIASPHPQRVDRIADHRDSYGFPPNHPEMTSFMGAPVRIRDQVFGNLYLTDKRGADGFSADDETILTALAAAAGVAIDNARLYHRSVTQQRWGEATRDLTAALLAGVSEDEVLADAAERVLGLTGAHGALIAQPVGADLVVVASAGSGTAPVGSTLDNAEARAALAAGPSAAEAAPDRVVVPVSVGGHQALGVVVVTGLPPEVGGSPDPLIDFAQRLAVGLTAASSQREQARIDLLEDRDRIARDMHDHVIQRLFATGLSLQSASRLVTEPSARDRIETAVDEVDAVIKDIRHTIFALNRAPDSRSLASEITTICEGAVVSLGFAPSLTMRGNVTEVPEQVAADLLAVVREGLSNAARHARASQVEVVVEVSDTVSVEVRDDGVGVPADVTRSGLDNLARRASSRGGRFALAASGAGGTVLEWAVPLSPGS</sequence>
<dbReference type="InterPro" id="IPR011712">
    <property type="entry name" value="Sig_transdc_His_kin_sub3_dim/P"/>
</dbReference>
<dbReference type="Gene3D" id="1.20.5.1930">
    <property type="match status" value="1"/>
</dbReference>
<reference evidence="6" key="1">
    <citation type="submission" date="2016-10" db="EMBL/GenBank/DDBJ databases">
        <authorList>
            <person name="Varghese N."/>
            <person name="Submissions S."/>
        </authorList>
    </citation>
    <scope>NUCLEOTIDE SEQUENCE [LARGE SCALE GENOMIC DNA]</scope>
    <source>
        <strain evidence="6">DSM 22329</strain>
    </source>
</reference>
<dbReference type="SMART" id="SM00065">
    <property type="entry name" value="GAF"/>
    <property type="match status" value="1"/>
</dbReference>
<dbReference type="Pfam" id="PF07730">
    <property type="entry name" value="HisKA_3"/>
    <property type="match status" value="1"/>
</dbReference>
<evidence type="ECO:0000259" key="4">
    <source>
        <dbReference type="SMART" id="SM00065"/>
    </source>
</evidence>
<proteinExistence type="predicted"/>
<feature type="domain" description="GAF" evidence="4">
    <location>
        <begin position="59"/>
        <end position="207"/>
    </location>
</feature>
<name>A0A1H0NAB9_9MICO</name>
<evidence type="ECO:0000256" key="2">
    <source>
        <dbReference type="ARBA" id="ARBA00022777"/>
    </source>
</evidence>
<dbReference type="RefSeq" id="WP_172829352.1">
    <property type="nucleotide sequence ID" value="NZ_LT629711.1"/>
</dbReference>
<dbReference type="GO" id="GO:0046983">
    <property type="term" value="F:protein dimerization activity"/>
    <property type="evidence" value="ECO:0007669"/>
    <property type="project" value="InterPro"/>
</dbReference>
<dbReference type="AlphaFoldDB" id="A0A1H0NAB9"/>
<dbReference type="InterPro" id="IPR050482">
    <property type="entry name" value="Sensor_HK_TwoCompSys"/>
</dbReference>
<keyword evidence="2 5" id="KW-0418">Kinase</keyword>
<dbReference type="GO" id="GO:0000155">
    <property type="term" value="F:phosphorelay sensor kinase activity"/>
    <property type="evidence" value="ECO:0007669"/>
    <property type="project" value="InterPro"/>
</dbReference>
<keyword evidence="1" id="KW-0808">Transferase</keyword>
<accession>A0A1H0NAB9</accession>
<dbReference type="Proteomes" id="UP000199077">
    <property type="component" value="Chromosome I"/>
</dbReference>
<dbReference type="InterPro" id="IPR003594">
    <property type="entry name" value="HATPase_dom"/>
</dbReference>
<evidence type="ECO:0000313" key="5">
    <source>
        <dbReference type="EMBL" id="SDO89608.1"/>
    </source>
</evidence>
<protein>
    <submittedName>
        <fullName evidence="5">Histidine kinase-, DNA gyrase B-, and HSP90-like ATPase</fullName>
    </submittedName>
</protein>
<gene>
    <name evidence="5" type="ORF">SAMN04489867_0885</name>
</gene>
<dbReference type="PANTHER" id="PTHR24421:SF56">
    <property type="entry name" value="OXYGEN SENSOR HISTIDINE KINASE RESPONSE REGULATOR DOST"/>
    <property type="match status" value="1"/>
</dbReference>
<organism evidence="5 6">
    <name type="scientific">Pedococcus dokdonensis</name>
    <dbReference type="NCBI Taxonomy" id="443156"/>
    <lineage>
        <taxon>Bacteria</taxon>
        <taxon>Bacillati</taxon>
        <taxon>Actinomycetota</taxon>
        <taxon>Actinomycetes</taxon>
        <taxon>Micrococcales</taxon>
        <taxon>Intrasporangiaceae</taxon>
        <taxon>Pedococcus</taxon>
    </lineage>
</organism>
<dbReference type="InterPro" id="IPR029016">
    <property type="entry name" value="GAF-like_dom_sf"/>
</dbReference>
<dbReference type="PANTHER" id="PTHR24421">
    <property type="entry name" value="NITRATE/NITRITE SENSOR PROTEIN NARX-RELATED"/>
    <property type="match status" value="1"/>
</dbReference>
<evidence type="ECO:0000256" key="3">
    <source>
        <dbReference type="ARBA" id="ARBA00023012"/>
    </source>
</evidence>
<dbReference type="EMBL" id="LT629711">
    <property type="protein sequence ID" value="SDO89608.1"/>
    <property type="molecule type" value="Genomic_DNA"/>
</dbReference>
<evidence type="ECO:0000313" key="6">
    <source>
        <dbReference type="Proteomes" id="UP000199077"/>
    </source>
</evidence>
<dbReference type="STRING" id="443156.SAMN04489867_0885"/>